<dbReference type="InterPro" id="IPR036968">
    <property type="entry name" value="Enolpyruvate_Tfrase_sf"/>
</dbReference>
<keyword evidence="6 9" id="KW-0808">Transferase</keyword>
<dbReference type="Proteomes" id="UP000075683">
    <property type="component" value="Unassembled WGS sequence"/>
</dbReference>
<keyword evidence="4 9" id="KW-0963">Cytoplasm</keyword>
<dbReference type="Pfam" id="PF00275">
    <property type="entry name" value="EPSP_synthase"/>
    <property type="match status" value="1"/>
</dbReference>
<dbReference type="CDD" id="cd01556">
    <property type="entry name" value="EPSP_synthase"/>
    <property type="match status" value="1"/>
</dbReference>
<evidence type="ECO:0000313" key="11">
    <source>
        <dbReference type="EMBL" id="KYD22790.1"/>
    </source>
</evidence>
<comment type="subcellular location">
    <subcellularLocation>
        <location evidence="9">Cytoplasm</location>
    </subcellularLocation>
</comment>
<feature type="binding site" evidence="9">
    <location>
        <position position="176"/>
    </location>
    <ligand>
        <name>phosphoenolpyruvate</name>
        <dbReference type="ChEBI" id="CHEBI:58702"/>
    </ligand>
</feature>
<dbReference type="InterPro" id="IPR013792">
    <property type="entry name" value="RNA3'P_cycl/enolpyr_Trfase_a/b"/>
</dbReference>
<dbReference type="Gene3D" id="3.65.10.10">
    <property type="entry name" value="Enolpyruvate transferase domain"/>
    <property type="match status" value="2"/>
</dbReference>
<evidence type="ECO:0000256" key="8">
    <source>
        <dbReference type="ARBA" id="ARBA00044633"/>
    </source>
</evidence>
<dbReference type="STRING" id="301148.B4135_0291"/>
<dbReference type="GO" id="GO:0009423">
    <property type="term" value="P:chorismate biosynthetic process"/>
    <property type="evidence" value="ECO:0007669"/>
    <property type="project" value="UniProtKB-UniRule"/>
</dbReference>
<sequence length="435" mass="46503">MADRAFAEERKLFTKAEKIEGTLEVPGDKSISHRALIFGAVARGKTVVKNFLKGEDCLSTLSCLEKLGAEAEFAEDGLVIRGKGFDGLTEPADILYAGNSGTTARLLLGILAGRPFYSVLSGDASLNNRPMARIVEPLEKMGAAFFGRQGNRYLPLSVIGGKLRGIRYEMPVASAQLKSALIFAGLQAEGVTTVIEKVPSRNHTEIMLRQFGGEIAVSGNRIEIPGGQRLQGTSIEVPGDFSSAAFFIAAAVLLKNSRLIIKNVGLNPTRTGLLDVLARMNARVEVVERTEKNGEPAGTLSVKSGELTGTVIEGDIIPRLIDEIPLIALLATQAEGVTVIRDAEELKVKETDRILAVANELSALGAKIEPTGDGMVITGKARLRGGTVDSHGDHRIGMMLSVAALLCDGEVRLKNPGCVAVSYPSFFRDLKRLIR</sequence>
<keyword evidence="5 9" id="KW-0028">Amino-acid biosynthesis</keyword>
<dbReference type="HAMAP" id="MF_00210">
    <property type="entry name" value="EPSP_synth"/>
    <property type="match status" value="1"/>
</dbReference>
<feature type="binding site" evidence="9">
    <location>
        <position position="176"/>
    </location>
    <ligand>
        <name>3-phosphoshikimate</name>
        <dbReference type="ChEBI" id="CHEBI:145989"/>
    </ligand>
</feature>
<evidence type="ECO:0000256" key="9">
    <source>
        <dbReference type="HAMAP-Rule" id="MF_00210"/>
    </source>
</evidence>
<feature type="domain" description="Enolpyruvate transferase" evidence="10">
    <location>
        <begin position="15"/>
        <end position="430"/>
    </location>
</feature>
<evidence type="ECO:0000256" key="3">
    <source>
        <dbReference type="ARBA" id="ARBA00009948"/>
    </source>
</evidence>
<organism evidence="11 12">
    <name type="scientific">Caldibacillus debilis</name>
    <dbReference type="NCBI Taxonomy" id="301148"/>
    <lineage>
        <taxon>Bacteria</taxon>
        <taxon>Bacillati</taxon>
        <taxon>Bacillota</taxon>
        <taxon>Bacilli</taxon>
        <taxon>Bacillales</taxon>
        <taxon>Bacillaceae</taxon>
        <taxon>Caldibacillus</taxon>
    </lineage>
</organism>
<evidence type="ECO:0000313" key="12">
    <source>
        <dbReference type="Proteomes" id="UP000075683"/>
    </source>
</evidence>
<gene>
    <name evidence="9" type="primary">aroA</name>
    <name evidence="11" type="ORF">B4135_0291</name>
</gene>
<dbReference type="EMBL" id="LQYT01000007">
    <property type="protein sequence ID" value="KYD22790.1"/>
    <property type="molecule type" value="Genomic_DNA"/>
</dbReference>
<dbReference type="GO" id="GO:0008652">
    <property type="term" value="P:amino acid biosynthetic process"/>
    <property type="evidence" value="ECO:0007669"/>
    <property type="project" value="UniProtKB-KW"/>
</dbReference>
<dbReference type="PANTHER" id="PTHR21090:SF5">
    <property type="entry name" value="PENTAFUNCTIONAL AROM POLYPEPTIDE"/>
    <property type="match status" value="1"/>
</dbReference>
<feature type="binding site" evidence="9">
    <location>
        <position position="349"/>
    </location>
    <ligand>
        <name>3-phosphoshikimate</name>
        <dbReference type="ChEBI" id="CHEBI:145989"/>
    </ligand>
</feature>
<dbReference type="OrthoDB" id="9809920at2"/>
<dbReference type="PROSITE" id="PS00104">
    <property type="entry name" value="EPSP_SYNTHASE_1"/>
    <property type="match status" value="1"/>
</dbReference>
<feature type="binding site" evidence="9">
    <location>
        <position position="29"/>
    </location>
    <ligand>
        <name>3-phosphoshikimate</name>
        <dbReference type="ChEBI" id="CHEBI:145989"/>
    </ligand>
</feature>
<dbReference type="InterPro" id="IPR023193">
    <property type="entry name" value="EPSP_synthase_CS"/>
</dbReference>
<feature type="binding site" evidence="9">
    <location>
        <position position="174"/>
    </location>
    <ligand>
        <name>3-phosphoshikimate</name>
        <dbReference type="ChEBI" id="CHEBI:145989"/>
    </ligand>
</feature>
<dbReference type="UniPathway" id="UPA00053">
    <property type="reaction ID" value="UER00089"/>
</dbReference>
<feature type="binding site" evidence="9">
    <location>
        <position position="395"/>
    </location>
    <ligand>
        <name>phosphoenolpyruvate</name>
        <dbReference type="ChEBI" id="CHEBI:58702"/>
    </ligand>
</feature>
<keyword evidence="7 9" id="KW-0057">Aromatic amino acid biosynthesis</keyword>
<evidence type="ECO:0000256" key="6">
    <source>
        <dbReference type="ARBA" id="ARBA00022679"/>
    </source>
</evidence>
<feature type="binding site" evidence="9">
    <location>
        <position position="129"/>
    </location>
    <ligand>
        <name>phosphoenolpyruvate</name>
        <dbReference type="ChEBI" id="CHEBI:58702"/>
    </ligand>
</feature>
<feature type="binding site" evidence="9">
    <location>
        <position position="101"/>
    </location>
    <ligand>
        <name>phosphoenolpyruvate</name>
        <dbReference type="ChEBI" id="CHEBI:58702"/>
    </ligand>
</feature>
<comment type="similarity">
    <text evidence="3 9">Belongs to the EPSP synthase family.</text>
</comment>
<evidence type="ECO:0000256" key="2">
    <source>
        <dbReference type="ARBA" id="ARBA00004811"/>
    </source>
</evidence>
<evidence type="ECO:0000256" key="7">
    <source>
        <dbReference type="ARBA" id="ARBA00023141"/>
    </source>
</evidence>
<comment type="caution">
    <text evidence="9">Lacks conserved residue(s) required for the propagation of feature annotation.</text>
</comment>
<evidence type="ECO:0000259" key="10">
    <source>
        <dbReference type="Pfam" id="PF00275"/>
    </source>
</evidence>
<dbReference type="GO" id="GO:0005737">
    <property type="term" value="C:cytoplasm"/>
    <property type="evidence" value="ECO:0007669"/>
    <property type="project" value="UniProtKB-SubCell"/>
</dbReference>
<comment type="caution">
    <text evidence="11">The sequence shown here is derived from an EMBL/GenBank/DDBJ whole genome shotgun (WGS) entry which is preliminary data.</text>
</comment>
<proteinExistence type="inferred from homology"/>
<dbReference type="RefSeq" id="WP_061567915.1">
    <property type="nucleotide sequence ID" value="NZ_LQYT01000007.1"/>
</dbReference>
<feature type="binding site" evidence="9">
    <location>
        <position position="30"/>
    </location>
    <ligand>
        <name>3-phosphoshikimate</name>
        <dbReference type="ChEBI" id="CHEBI:145989"/>
    </ligand>
</feature>
<comment type="catalytic activity">
    <reaction evidence="8">
        <text>3-phosphoshikimate + phosphoenolpyruvate = 5-O-(1-carboxyvinyl)-3-phosphoshikimate + phosphate</text>
        <dbReference type="Rhea" id="RHEA:21256"/>
        <dbReference type="ChEBI" id="CHEBI:43474"/>
        <dbReference type="ChEBI" id="CHEBI:57701"/>
        <dbReference type="ChEBI" id="CHEBI:58702"/>
        <dbReference type="ChEBI" id="CHEBI:145989"/>
        <dbReference type="EC" id="2.5.1.19"/>
    </reaction>
    <physiologicalReaction direction="left-to-right" evidence="8">
        <dbReference type="Rhea" id="RHEA:21257"/>
    </physiologicalReaction>
</comment>
<dbReference type="EC" id="2.5.1.19" evidence="9"/>
<evidence type="ECO:0000256" key="1">
    <source>
        <dbReference type="ARBA" id="ARBA00002174"/>
    </source>
</evidence>
<evidence type="ECO:0000256" key="4">
    <source>
        <dbReference type="ARBA" id="ARBA00022490"/>
    </source>
</evidence>
<dbReference type="AlphaFoldDB" id="A0A150MDY5"/>
<dbReference type="InterPro" id="IPR006264">
    <property type="entry name" value="EPSP_synthase"/>
</dbReference>
<dbReference type="PANTHER" id="PTHR21090">
    <property type="entry name" value="AROM/DEHYDROQUINATE SYNTHASE"/>
    <property type="match status" value="1"/>
</dbReference>
<accession>A0A150MDY5</accession>
<dbReference type="PATRIC" id="fig|301148.3.peg.4155"/>
<comment type="pathway">
    <text evidence="2 9">Metabolic intermediate biosynthesis; chorismate biosynthesis; chorismate from D-erythrose 4-phosphate and phosphoenolpyruvate: step 6/7.</text>
</comment>
<reference evidence="11 12" key="1">
    <citation type="submission" date="2016-01" db="EMBL/GenBank/DDBJ databases">
        <title>Draft Genome Sequences of Seven Thermophilic Sporeformers Isolated from Foods.</title>
        <authorList>
            <person name="Berendsen E.M."/>
            <person name="Wells-Bennik M.H."/>
            <person name="Krawcyk A.O."/>
            <person name="De Jong A."/>
            <person name="Holsappel S."/>
            <person name="Eijlander R.T."/>
            <person name="Kuipers O.P."/>
        </authorList>
    </citation>
    <scope>NUCLEOTIDE SEQUENCE [LARGE SCALE GENOMIC DNA]</scope>
    <source>
        <strain evidence="11 12">B4135</strain>
    </source>
</reference>
<feature type="binding site" evidence="9">
    <location>
        <position position="34"/>
    </location>
    <ligand>
        <name>3-phosphoshikimate</name>
        <dbReference type="ChEBI" id="CHEBI:145989"/>
    </ligand>
</feature>
<feature type="binding site" evidence="9">
    <location>
        <position position="353"/>
    </location>
    <ligand>
        <name>phosphoenolpyruvate</name>
        <dbReference type="ChEBI" id="CHEBI:58702"/>
    </ligand>
</feature>
<name>A0A150MDY5_9BACI</name>
<dbReference type="GO" id="GO:0009073">
    <property type="term" value="P:aromatic amino acid family biosynthetic process"/>
    <property type="evidence" value="ECO:0007669"/>
    <property type="project" value="UniProtKB-KW"/>
</dbReference>
<feature type="binding site" evidence="9">
    <location>
        <position position="29"/>
    </location>
    <ligand>
        <name>phosphoenolpyruvate</name>
        <dbReference type="ChEBI" id="CHEBI:58702"/>
    </ligand>
</feature>
<dbReference type="FunFam" id="3.65.10.10:FF:000006">
    <property type="entry name" value="3-phosphoshikimate 1-carboxyvinyltransferase"/>
    <property type="match status" value="1"/>
</dbReference>
<protein>
    <recommendedName>
        <fullName evidence="9">3-phosphoshikimate 1-carboxyvinyltransferase</fullName>
        <ecNumber evidence="9">2.5.1.19</ecNumber>
    </recommendedName>
    <alternativeName>
        <fullName evidence="9">5-enolpyruvylshikimate-3-phosphate synthase</fullName>
        <shortName evidence="9">EPSP synthase</shortName>
        <shortName evidence="9">EPSPS</shortName>
    </alternativeName>
</protein>
<evidence type="ECO:0000256" key="5">
    <source>
        <dbReference type="ARBA" id="ARBA00022605"/>
    </source>
</evidence>
<dbReference type="GO" id="GO:0003866">
    <property type="term" value="F:3-phosphoshikimate 1-carboxyvinyltransferase activity"/>
    <property type="evidence" value="ECO:0007669"/>
    <property type="project" value="UniProtKB-UniRule"/>
</dbReference>
<dbReference type="InterPro" id="IPR001986">
    <property type="entry name" value="Enolpyruvate_Tfrase_dom"/>
</dbReference>
<feature type="binding site" evidence="9">
    <location>
        <position position="322"/>
    </location>
    <ligand>
        <name>3-phosphoshikimate</name>
        <dbReference type="ChEBI" id="CHEBI:145989"/>
    </ligand>
</feature>
<comment type="function">
    <text evidence="1 9">Catalyzes the transfer of the enolpyruvyl moiety of phosphoenolpyruvate (PEP) to the 5-hydroxyl of shikimate-3-phosphate (S3P) to produce enolpyruvyl shikimate-3-phosphate and inorganic phosphate.</text>
</comment>
<dbReference type="PIRSF" id="PIRSF000505">
    <property type="entry name" value="EPSPS"/>
    <property type="match status" value="1"/>
</dbReference>
<comment type="subunit">
    <text evidence="9">Monomer.</text>
</comment>
<dbReference type="PROSITE" id="PS00885">
    <property type="entry name" value="EPSP_SYNTHASE_2"/>
    <property type="match status" value="1"/>
</dbReference>
<dbReference type="SUPFAM" id="SSF55205">
    <property type="entry name" value="EPT/RTPC-like"/>
    <property type="match status" value="1"/>
</dbReference>
<feature type="active site" description="Proton acceptor" evidence="9">
    <location>
        <position position="322"/>
    </location>
</feature>
<dbReference type="NCBIfam" id="TIGR01356">
    <property type="entry name" value="aroA"/>
    <property type="match status" value="1"/>
</dbReference>
<dbReference type="FunFam" id="3.65.10.10:FF:000005">
    <property type="entry name" value="3-phosphoshikimate 1-carboxyvinyltransferase"/>
    <property type="match status" value="1"/>
</dbReference>